<dbReference type="InterPro" id="IPR045260">
    <property type="entry name" value="Sec12-like"/>
</dbReference>
<dbReference type="SUPFAM" id="SSF50978">
    <property type="entry name" value="WD40 repeat-like"/>
    <property type="match status" value="1"/>
</dbReference>
<dbReference type="InterPro" id="IPR025660">
    <property type="entry name" value="Pept_his_AS"/>
</dbReference>
<dbReference type="PROSITE" id="PS00139">
    <property type="entry name" value="THIOL_PROTEASE_CYS"/>
    <property type="match status" value="1"/>
</dbReference>
<evidence type="ECO:0000256" key="12">
    <source>
        <dbReference type="ARBA" id="ARBA00022807"/>
    </source>
</evidence>
<evidence type="ECO:0000256" key="8">
    <source>
        <dbReference type="ARBA" id="ARBA00022692"/>
    </source>
</evidence>
<keyword evidence="17" id="KW-0472">Membrane</keyword>
<evidence type="ECO:0000256" key="13">
    <source>
        <dbReference type="ARBA" id="ARBA00022824"/>
    </source>
</evidence>
<sequence>MCTSVGLLCWIQWVPPEGAAGRTCSYFSELLSDPGVLTTCGVLTLEELLIQHYRDCFFSHGESTLGEELNYSFIFTSIIKMGRQKTPDLYRAPFPLYTVRVHRDTGLVITAGGGGAVKTGIKNGVHFLRLECVGGHVTASLAHSFDTDTHPTMNMELGADVIAAGQDANCCLLRFKEVTSKEEPNKESPAKKGAANNQGPRKRKPGGSHSGATESNGGKTLKDTTTQIAVEKLQEVQTDFSSEGLQKALRFSSDLSLLVTGGADGHIRVWEYPTMTKKLDFKAHEGEIEDLDISPNKKELVTVGRDFTCYVWKNDQLVTGLHWNENLPGIPDKMYRYQACRFGRVEDNKEALRLYTIQVPNKRDRKPPPCYITKWDGRTFLPLLTQTCGNEVISCLAIRLYYVKEAHGIVVTDLAFIPETKSSRQLIGENEAVMLSVAVDSRCKLHSLPNRRYKEDNPSVPQYGALGLQGTSVATKMSAVCTTPGGCVIWDYRSNCLGIQTSINDQGLKSPRDHLANEVEVGRVEFAGKIELPVNFDSREQWPNCPTIKEIRDQGSCGSCWAFGATEAMSDRICVHSNGKVSVEISAEDLLSCCGFECGMGCNGGYPSGAWQYWTEKGLVSGGLYDSHVGCRPYSIPPCEHHVNGSRPPCTGEGGNTPKCEKKCEDGYTPSYKNDKHYGSQSYNVPADESQIMTEIYKNGPVEGAFTVYEDFLMYKTGVYKHVSGQAVGGHAIKILGWGVDNGTPYWLAANSWNTDWGDNGFFKILRGEDHCGIESMIVAGIPKDTSSANLL</sequence>
<dbReference type="EMBL" id="JAATIS010000485">
    <property type="protein sequence ID" value="KAG2467850.1"/>
    <property type="molecule type" value="Genomic_DNA"/>
</dbReference>
<feature type="region of interest" description="Disordered" evidence="21">
    <location>
        <begin position="181"/>
        <end position="222"/>
    </location>
</feature>
<dbReference type="SMART" id="SM00645">
    <property type="entry name" value="Pept_C1"/>
    <property type="match status" value="1"/>
</dbReference>
<keyword evidence="13" id="KW-0256">Endoplasmic reticulum</keyword>
<dbReference type="Gene3D" id="3.90.70.10">
    <property type="entry name" value="Cysteine proteinases"/>
    <property type="match status" value="1"/>
</dbReference>
<dbReference type="PROSITE" id="PS00639">
    <property type="entry name" value="THIOL_PROTEASE_HIS"/>
    <property type="match status" value="1"/>
</dbReference>
<proteinExistence type="predicted"/>
<reference evidence="24 25" key="1">
    <citation type="journal article" date="2021" name="Cell">
        <title>Tracing the genetic footprints of vertebrate landing in non-teleost ray-finned fishes.</title>
        <authorList>
            <person name="Bi X."/>
            <person name="Wang K."/>
            <person name="Yang L."/>
            <person name="Pan H."/>
            <person name="Jiang H."/>
            <person name="Wei Q."/>
            <person name="Fang M."/>
            <person name="Yu H."/>
            <person name="Zhu C."/>
            <person name="Cai Y."/>
            <person name="He Y."/>
            <person name="Gan X."/>
            <person name="Zeng H."/>
            <person name="Yu D."/>
            <person name="Zhu Y."/>
            <person name="Jiang H."/>
            <person name="Qiu Q."/>
            <person name="Yang H."/>
            <person name="Zhang Y.E."/>
            <person name="Wang W."/>
            <person name="Zhu M."/>
            <person name="He S."/>
            <person name="Zhang G."/>
        </authorList>
    </citation>
    <scope>NUCLEOTIDE SEQUENCE [LARGE SCALE GENOMIC DNA]</scope>
    <source>
        <strain evidence="24">Bchr_013</strain>
    </source>
</reference>
<dbReference type="GO" id="GO:0005789">
    <property type="term" value="C:endoplasmic reticulum membrane"/>
    <property type="evidence" value="ECO:0007669"/>
    <property type="project" value="UniProtKB-SubCell"/>
</dbReference>
<feature type="non-terminal residue" evidence="24">
    <location>
        <position position="792"/>
    </location>
</feature>
<dbReference type="GO" id="GO:0006888">
    <property type="term" value="P:endoplasmic reticulum to Golgi vesicle-mediated transport"/>
    <property type="evidence" value="ECO:0007669"/>
    <property type="project" value="TreeGrafter"/>
</dbReference>
<keyword evidence="10" id="KW-0677">Repeat</keyword>
<dbReference type="GO" id="GO:0015031">
    <property type="term" value="P:protein transport"/>
    <property type="evidence" value="ECO:0007669"/>
    <property type="project" value="UniProtKB-KW"/>
</dbReference>
<evidence type="ECO:0000256" key="21">
    <source>
        <dbReference type="SAM" id="MobiDB-lite"/>
    </source>
</evidence>
<dbReference type="SMART" id="SM00320">
    <property type="entry name" value="WD40"/>
    <property type="match status" value="3"/>
</dbReference>
<evidence type="ECO:0000256" key="20">
    <source>
        <dbReference type="PROSITE-ProRule" id="PRU00221"/>
    </source>
</evidence>
<dbReference type="InterPro" id="IPR025661">
    <property type="entry name" value="Pept_asp_AS"/>
</dbReference>
<keyword evidence="6 20" id="KW-0853">WD repeat</keyword>
<dbReference type="PROSITE" id="PS50294">
    <property type="entry name" value="WD_REPEATS_REGION"/>
    <property type="match status" value="1"/>
</dbReference>
<dbReference type="InterPro" id="IPR038765">
    <property type="entry name" value="Papain-like_cys_pep_sf"/>
</dbReference>
<evidence type="ECO:0000256" key="3">
    <source>
        <dbReference type="ARBA" id="ARBA00012537"/>
    </source>
</evidence>
<keyword evidence="8" id="KW-0812">Transmembrane</keyword>
<evidence type="ECO:0000313" key="24">
    <source>
        <dbReference type="EMBL" id="KAG2467850.1"/>
    </source>
</evidence>
<dbReference type="InterPro" id="IPR000169">
    <property type="entry name" value="Pept_cys_AS"/>
</dbReference>
<evidence type="ECO:0000256" key="11">
    <source>
        <dbReference type="ARBA" id="ARBA00022801"/>
    </source>
</evidence>
<dbReference type="EC" id="3.4.22.1" evidence="3"/>
<feature type="repeat" description="WD" evidence="20">
    <location>
        <begin position="281"/>
        <end position="313"/>
    </location>
</feature>
<evidence type="ECO:0000256" key="16">
    <source>
        <dbReference type="ARBA" id="ARBA00022989"/>
    </source>
</evidence>
<protein>
    <recommendedName>
        <fullName evidence="4">Cathepsin B</fullName>
        <ecNumber evidence="3">3.4.22.1</ecNumber>
    </recommendedName>
</protein>
<evidence type="ECO:0000259" key="23">
    <source>
        <dbReference type="SMART" id="SM00645"/>
    </source>
</evidence>
<dbReference type="Pfam" id="PF00112">
    <property type="entry name" value="Peptidase_C1"/>
    <property type="match status" value="1"/>
</dbReference>
<dbReference type="FunFam" id="3.90.70.10:FF:000031">
    <property type="entry name" value="Cathepsin B"/>
    <property type="match status" value="1"/>
</dbReference>
<comment type="subcellular location">
    <subcellularLocation>
        <location evidence="2">Endoplasmic reticulum membrane</location>
        <topology evidence="2">Single-pass membrane protein</topology>
    </subcellularLocation>
</comment>
<dbReference type="Proteomes" id="UP000886611">
    <property type="component" value="Unassembled WGS sequence"/>
</dbReference>
<dbReference type="GO" id="GO:0005085">
    <property type="term" value="F:guanyl-nucleotide exchange factor activity"/>
    <property type="evidence" value="ECO:0007669"/>
    <property type="project" value="InterPro"/>
</dbReference>
<keyword evidence="19" id="KW-1015">Disulfide bond</keyword>
<evidence type="ECO:0000256" key="9">
    <source>
        <dbReference type="ARBA" id="ARBA00022729"/>
    </source>
</evidence>
<dbReference type="PRINTS" id="PR00705">
    <property type="entry name" value="PAPAIN"/>
</dbReference>
<dbReference type="Gene3D" id="2.130.10.10">
    <property type="entry name" value="YVTN repeat-like/Quinoprotein amine dehydrogenase"/>
    <property type="match status" value="1"/>
</dbReference>
<evidence type="ECO:0000256" key="19">
    <source>
        <dbReference type="ARBA" id="ARBA00023157"/>
    </source>
</evidence>
<gene>
    <name evidence="24" type="primary">Ctsb</name>
    <name evidence="24" type="ORF">GTO96_0015279</name>
</gene>
<keyword evidence="25" id="KW-1185">Reference proteome</keyword>
<dbReference type="AlphaFoldDB" id="A0A8X7XEP0"/>
<evidence type="ECO:0000256" key="22">
    <source>
        <dbReference type="SAM" id="SignalP"/>
    </source>
</evidence>
<evidence type="ECO:0000256" key="10">
    <source>
        <dbReference type="ARBA" id="ARBA00022737"/>
    </source>
</evidence>
<dbReference type="PROSITE" id="PS50082">
    <property type="entry name" value="WD_REPEATS_2"/>
    <property type="match status" value="2"/>
</dbReference>
<keyword evidence="5" id="KW-0813">Transport</keyword>
<feature type="compositionally biased region" description="Basic and acidic residues" evidence="21">
    <location>
        <begin position="181"/>
        <end position="190"/>
    </location>
</feature>
<name>A0A8X7XEP0_POLSE</name>
<feature type="signal peptide" evidence="22">
    <location>
        <begin position="1"/>
        <end position="21"/>
    </location>
</feature>
<dbReference type="Pfam" id="PF00400">
    <property type="entry name" value="WD40"/>
    <property type="match status" value="2"/>
</dbReference>
<evidence type="ECO:0000256" key="17">
    <source>
        <dbReference type="ARBA" id="ARBA00023136"/>
    </source>
</evidence>
<evidence type="ECO:0000256" key="7">
    <source>
        <dbReference type="ARBA" id="ARBA00022670"/>
    </source>
</evidence>
<keyword evidence="16" id="KW-1133">Transmembrane helix</keyword>
<dbReference type="SUPFAM" id="SSF54001">
    <property type="entry name" value="Cysteine proteinases"/>
    <property type="match status" value="1"/>
</dbReference>
<evidence type="ECO:0000256" key="18">
    <source>
        <dbReference type="ARBA" id="ARBA00023145"/>
    </source>
</evidence>
<keyword evidence="7" id="KW-0645">Protease</keyword>
<dbReference type="GO" id="GO:0006508">
    <property type="term" value="P:proteolysis"/>
    <property type="evidence" value="ECO:0007669"/>
    <property type="project" value="UniProtKB-KW"/>
</dbReference>
<dbReference type="PROSITE" id="PS00640">
    <property type="entry name" value="THIOL_PROTEASE_ASN"/>
    <property type="match status" value="1"/>
</dbReference>
<dbReference type="GO" id="GO:0004197">
    <property type="term" value="F:cysteine-type endopeptidase activity"/>
    <property type="evidence" value="ECO:0007669"/>
    <property type="project" value="UniProtKB-EC"/>
</dbReference>
<accession>A0A8X7XEP0</accession>
<dbReference type="InterPro" id="IPR015943">
    <property type="entry name" value="WD40/YVTN_repeat-like_dom_sf"/>
</dbReference>
<keyword evidence="12" id="KW-0788">Thiol protease</keyword>
<dbReference type="InterPro" id="IPR000668">
    <property type="entry name" value="Peptidase_C1A_C"/>
</dbReference>
<feature type="repeat" description="WD" evidence="20">
    <location>
        <begin position="248"/>
        <end position="271"/>
    </location>
</feature>
<keyword evidence="14" id="KW-0931">ER-Golgi transport</keyword>
<dbReference type="GO" id="GO:0003400">
    <property type="term" value="P:regulation of COPII vesicle coating"/>
    <property type="evidence" value="ECO:0007669"/>
    <property type="project" value="TreeGrafter"/>
</dbReference>
<comment type="caution">
    <text evidence="24">The sequence shown here is derived from an EMBL/GenBank/DDBJ whole genome shotgun (WGS) entry which is preliminary data.</text>
</comment>
<comment type="catalytic activity">
    <reaction evidence="1">
        <text>Hydrolysis of proteins with broad specificity for peptide bonds. Preferentially cleaves -Arg-Arg-|-Xaa bonds in small molecule substrates (thus differing from cathepsin L). In addition to being an endopeptidase, shows peptidyl-dipeptidase activity, liberating C-terminal dipeptides.</text>
        <dbReference type="EC" id="3.4.22.1"/>
    </reaction>
</comment>
<dbReference type="CDD" id="cd02620">
    <property type="entry name" value="Peptidase_C1A_CathepsinB"/>
    <property type="match status" value="1"/>
</dbReference>
<evidence type="ECO:0000256" key="6">
    <source>
        <dbReference type="ARBA" id="ARBA00022574"/>
    </source>
</evidence>
<keyword evidence="9 22" id="KW-0732">Signal</keyword>
<keyword evidence="15" id="KW-0653">Protein transport</keyword>
<evidence type="ECO:0000256" key="1">
    <source>
        <dbReference type="ARBA" id="ARBA00001754"/>
    </source>
</evidence>
<evidence type="ECO:0000256" key="2">
    <source>
        <dbReference type="ARBA" id="ARBA00004389"/>
    </source>
</evidence>
<evidence type="ECO:0000313" key="25">
    <source>
        <dbReference type="Proteomes" id="UP000886611"/>
    </source>
</evidence>
<evidence type="ECO:0000256" key="5">
    <source>
        <dbReference type="ARBA" id="ARBA00022448"/>
    </source>
</evidence>
<feature type="non-terminal residue" evidence="24">
    <location>
        <position position="1"/>
    </location>
</feature>
<evidence type="ECO:0000256" key="15">
    <source>
        <dbReference type="ARBA" id="ARBA00022927"/>
    </source>
</evidence>
<organism evidence="24 25">
    <name type="scientific">Polypterus senegalus</name>
    <name type="common">Senegal bichir</name>
    <dbReference type="NCBI Taxonomy" id="55291"/>
    <lineage>
        <taxon>Eukaryota</taxon>
        <taxon>Metazoa</taxon>
        <taxon>Chordata</taxon>
        <taxon>Craniata</taxon>
        <taxon>Vertebrata</taxon>
        <taxon>Euteleostomi</taxon>
        <taxon>Actinopterygii</taxon>
        <taxon>Polypteriformes</taxon>
        <taxon>Polypteridae</taxon>
        <taxon>Polypterus</taxon>
    </lineage>
</organism>
<keyword evidence="11" id="KW-0378">Hydrolase</keyword>
<dbReference type="InterPro" id="IPR001680">
    <property type="entry name" value="WD40_rpt"/>
</dbReference>
<dbReference type="InterPro" id="IPR036322">
    <property type="entry name" value="WD40_repeat_dom_sf"/>
</dbReference>
<keyword evidence="18" id="KW-0865">Zymogen</keyword>
<feature type="chain" id="PRO_5036489940" description="Cathepsin B" evidence="22">
    <location>
        <begin position="22"/>
        <end position="792"/>
    </location>
</feature>
<dbReference type="PANTHER" id="PTHR23284:SF0">
    <property type="entry name" value="PROLACTIN REGULATORY ELEMENT-BINDING PROTEIN"/>
    <property type="match status" value="1"/>
</dbReference>
<evidence type="ECO:0000256" key="4">
    <source>
        <dbReference type="ARBA" id="ARBA00015559"/>
    </source>
</evidence>
<feature type="domain" description="Peptidase C1A papain C-terminal" evidence="23">
    <location>
        <begin position="532"/>
        <end position="782"/>
    </location>
</feature>
<evidence type="ECO:0000256" key="14">
    <source>
        <dbReference type="ARBA" id="ARBA00022892"/>
    </source>
</evidence>
<feature type="compositionally biased region" description="Polar residues" evidence="21">
    <location>
        <begin position="210"/>
        <end position="222"/>
    </location>
</feature>
<dbReference type="PANTHER" id="PTHR23284">
    <property type="entry name" value="PROLACTIN REGULATORY ELEMENT BINDING PROTEIN"/>
    <property type="match status" value="1"/>
</dbReference>